<accession>A0A0G3EJS8</accession>
<dbReference type="Gene3D" id="2.60.120.200">
    <property type="match status" value="1"/>
</dbReference>
<protein>
    <recommendedName>
        <fullName evidence="1">DUF6250 domain-containing protein</fullName>
    </recommendedName>
</protein>
<evidence type="ECO:0000313" key="2">
    <source>
        <dbReference type="EMBL" id="AKJ65045.1"/>
    </source>
</evidence>
<evidence type="ECO:0000313" key="3">
    <source>
        <dbReference type="Proteomes" id="UP000035268"/>
    </source>
</evidence>
<gene>
    <name evidence="2" type="ORF">L21SP4_01808</name>
</gene>
<dbReference type="STRING" id="1307763.L21SP4_01808"/>
<reference evidence="3" key="1">
    <citation type="submission" date="2015-02" db="EMBL/GenBank/DDBJ databases">
        <title>Description and complete genome sequence of the first cultured representative of the subdivision 5 of the Verrucomicrobia phylum.</title>
        <authorList>
            <person name="Spring S."/>
            <person name="Bunk B."/>
            <person name="Sproer C."/>
            <person name="Klenk H.-P."/>
        </authorList>
    </citation>
    <scope>NUCLEOTIDE SEQUENCE [LARGE SCALE GENOMIC DNA]</scope>
    <source>
        <strain evidence="3">L21-Fru-AB</strain>
    </source>
</reference>
<proteinExistence type="predicted"/>
<dbReference type="EMBL" id="CP010904">
    <property type="protein sequence ID" value="AKJ65045.1"/>
    <property type="molecule type" value="Genomic_DNA"/>
</dbReference>
<dbReference type="AlphaFoldDB" id="A0A0G3EJS8"/>
<dbReference type="InterPro" id="IPR046217">
    <property type="entry name" value="DUF6250"/>
</dbReference>
<evidence type="ECO:0000259" key="1">
    <source>
        <dbReference type="Pfam" id="PF19763"/>
    </source>
</evidence>
<dbReference type="Pfam" id="PF19763">
    <property type="entry name" value="DUF6250"/>
    <property type="match status" value="1"/>
</dbReference>
<dbReference type="KEGG" id="vbl:L21SP4_01808"/>
<sequence>MPALARIGSGPGGRRALRTGAAVLMLLVSPFFLSGCAMLDRSPQRIDGARLLYRESFERARARWRWTVGPGGEVGYDREAGCLDVLAPEGATVWFETELVAPLRIEFEVEVLDLEGEGRTDLSFFAPARDPASPNDPPFAPRDPRALEHFGDLRSYFLGYGMADNKVTRFARLAGGDRTADVLGQKRHELYLLEPGPRYRFALVIHPPRVAVYRNRTLLFEDVDPEALSRGWFGIHFGGMHARLNDVQIYRLPPLKK</sequence>
<keyword evidence="3" id="KW-1185">Reference proteome</keyword>
<organism evidence="2 3">
    <name type="scientific">Kiritimatiella glycovorans</name>
    <dbReference type="NCBI Taxonomy" id="1307763"/>
    <lineage>
        <taxon>Bacteria</taxon>
        <taxon>Pseudomonadati</taxon>
        <taxon>Kiritimatiellota</taxon>
        <taxon>Kiritimatiellia</taxon>
        <taxon>Kiritimatiellales</taxon>
        <taxon>Kiritimatiellaceae</taxon>
        <taxon>Kiritimatiella</taxon>
    </lineage>
</organism>
<feature type="domain" description="DUF6250" evidence="1">
    <location>
        <begin position="87"/>
        <end position="246"/>
    </location>
</feature>
<reference evidence="2 3" key="2">
    <citation type="journal article" date="2016" name="ISME J.">
        <title>Characterization of the first cultured representative of Verrucomicrobia subdivision 5 indicates the proposal of a novel phylum.</title>
        <authorList>
            <person name="Spring S."/>
            <person name="Bunk B."/>
            <person name="Sproer C."/>
            <person name="Schumann P."/>
            <person name="Rohde M."/>
            <person name="Tindall B.J."/>
            <person name="Klenk H.P."/>
        </authorList>
    </citation>
    <scope>NUCLEOTIDE SEQUENCE [LARGE SCALE GENOMIC DNA]</scope>
    <source>
        <strain evidence="2 3">L21-Fru-AB</strain>
    </source>
</reference>
<dbReference type="Proteomes" id="UP000035268">
    <property type="component" value="Chromosome"/>
</dbReference>
<name>A0A0G3EJS8_9BACT</name>